<evidence type="ECO:0000256" key="5">
    <source>
        <dbReference type="ARBA" id="ARBA00022989"/>
    </source>
</evidence>
<feature type="transmembrane region" description="Helical" evidence="7">
    <location>
        <begin position="149"/>
        <end position="172"/>
    </location>
</feature>
<keyword evidence="3" id="KW-1003">Cell membrane</keyword>
<keyword evidence="5 7" id="KW-1133">Transmembrane helix</keyword>
<dbReference type="CDD" id="cd06261">
    <property type="entry name" value="TM_PBP2"/>
    <property type="match status" value="1"/>
</dbReference>
<keyword evidence="4 7" id="KW-0812">Transmembrane</keyword>
<feature type="transmembrane region" description="Helical" evidence="7">
    <location>
        <begin position="117"/>
        <end position="137"/>
    </location>
</feature>
<dbReference type="EMBL" id="KJ631400">
    <property type="protein sequence ID" value="AIF26193.1"/>
    <property type="molecule type" value="Genomic_DNA"/>
</dbReference>
<comment type="subcellular location">
    <subcellularLocation>
        <location evidence="1 7">Cell membrane</location>
        <topology evidence="1 7">Multi-pass membrane protein</topology>
    </subcellularLocation>
</comment>
<dbReference type="GO" id="GO:0055085">
    <property type="term" value="P:transmembrane transport"/>
    <property type="evidence" value="ECO:0007669"/>
    <property type="project" value="InterPro"/>
</dbReference>
<feature type="transmembrane region" description="Helical" evidence="7">
    <location>
        <begin position="20"/>
        <end position="41"/>
    </location>
</feature>
<comment type="similarity">
    <text evidence="7">Belongs to the binding-protein-dependent transport system permease family.</text>
</comment>
<name>A0A0B4N1R2_9BACT</name>
<reference evidence="9" key="1">
    <citation type="submission" date="2014-03" db="EMBL/GenBank/DDBJ databases">
        <title>A sequence of cellulolytic fosmid clone of goat rumen metagenome.</title>
        <authorList>
            <person name="Lee K.-T."/>
            <person name="Kim J.-Y."/>
            <person name="Kim Y.-J."/>
            <person name="Ahn J.-H."/>
            <person name="Park M.-N."/>
            <person name="Kim J.-H."/>
            <person name="Kim T.-H."/>
        </authorList>
    </citation>
    <scope>NUCLEOTIDE SEQUENCE</scope>
</reference>
<evidence type="ECO:0000259" key="8">
    <source>
        <dbReference type="PROSITE" id="PS50928"/>
    </source>
</evidence>
<feature type="domain" description="ABC transmembrane type-1" evidence="8">
    <location>
        <begin position="80"/>
        <end position="275"/>
    </location>
</feature>
<dbReference type="PANTHER" id="PTHR43744">
    <property type="entry name" value="ABC TRANSPORTER PERMEASE PROTEIN MG189-RELATED-RELATED"/>
    <property type="match status" value="1"/>
</dbReference>
<evidence type="ECO:0000256" key="4">
    <source>
        <dbReference type="ARBA" id="ARBA00022692"/>
    </source>
</evidence>
<dbReference type="Gene3D" id="1.10.3720.10">
    <property type="entry name" value="MetI-like"/>
    <property type="match status" value="1"/>
</dbReference>
<organism evidence="9">
    <name type="scientific">uncultured bacterium Ad_144_C12_contig1</name>
    <dbReference type="NCBI Taxonomy" id="1489308"/>
    <lineage>
        <taxon>Bacteria</taxon>
        <taxon>environmental samples</taxon>
    </lineage>
</organism>
<accession>A0A0B4N1R2</accession>
<sequence>MAKNKARIVYSPRQKTIRFLLWLLLVFVTVVVIFPVAYVILGSFKENQELLLGGSNIFPQKWSIQNYVDAWNQANFAVYTKNSLILSIGVMVLSLIISSMAGYVFSRKSFWGKEIIYGIFTAFMFINVGSVSLRPLYELATGLNIHTSLWPVVLFSAGGGQATYIFLCRGYTNSVPRELDEAARIDGCSFFQVYYRIIVPMLKPVLATIAILSFRQGWNEYIMPRVFTMTNDNLRPLTVGVNMLKNAGDGAAAWNIMFAGATIAIVPILVVFICFSRYFMGGLTAGAVKG</sequence>
<feature type="transmembrane region" description="Helical" evidence="7">
    <location>
        <begin position="193"/>
        <end position="214"/>
    </location>
</feature>
<dbReference type="SUPFAM" id="SSF161098">
    <property type="entry name" value="MetI-like"/>
    <property type="match status" value="1"/>
</dbReference>
<dbReference type="GO" id="GO:0005886">
    <property type="term" value="C:plasma membrane"/>
    <property type="evidence" value="ECO:0007669"/>
    <property type="project" value="UniProtKB-SubCell"/>
</dbReference>
<dbReference type="PROSITE" id="PS50928">
    <property type="entry name" value="ABC_TM1"/>
    <property type="match status" value="1"/>
</dbReference>
<dbReference type="InterPro" id="IPR000515">
    <property type="entry name" value="MetI-like"/>
</dbReference>
<evidence type="ECO:0000256" key="3">
    <source>
        <dbReference type="ARBA" id="ARBA00022475"/>
    </source>
</evidence>
<keyword evidence="2 7" id="KW-0813">Transport</keyword>
<evidence type="ECO:0000256" key="6">
    <source>
        <dbReference type="ARBA" id="ARBA00023136"/>
    </source>
</evidence>
<dbReference type="AlphaFoldDB" id="A0A0B4N1R2"/>
<keyword evidence="6 7" id="KW-0472">Membrane</keyword>
<dbReference type="PANTHER" id="PTHR43744:SF12">
    <property type="entry name" value="ABC TRANSPORTER PERMEASE PROTEIN MG189-RELATED"/>
    <property type="match status" value="1"/>
</dbReference>
<dbReference type="Pfam" id="PF00528">
    <property type="entry name" value="BPD_transp_1"/>
    <property type="match status" value="1"/>
</dbReference>
<dbReference type="InterPro" id="IPR035906">
    <property type="entry name" value="MetI-like_sf"/>
</dbReference>
<keyword evidence="9" id="KW-0762">Sugar transport</keyword>
<evidence type="ECO:0000256" key="1">
    <source>
        <dbReference type="ARBA" id="ARBA00004651"/>
    </source>
</evidence>
<protein>
    <submittedName>
        <fullName evidence="9">Putative ABC-type sugar transport systems, permease component</fullName>
    </submittedName>
</protein>
<evidence type="ECO:0000256" key="2">
    <source>
        <dbReference type="ARBA" id="ARBA00022448"/>
    </source>
</evidence>
<feature type="transmembrane region" description="Helical" evidence="7">
    <location>
        <begin position="84"/>
        <end position="105"/>
    </location>
</feature>
<proteinExistence type="inferred from homology"/>
<feature type="transmembrane region" description="Helical" evidence="7">
    <location>
        <begin position="252"/>
        <end position="275"/>
    </location>
</feature>
<evidence type="ECO:0000313" key="9">
    <source>
        <dbReference type="EMBL" id="AIF26193.1"/>
    </source>
</evidence>
<evidence type="ECO:0000256" key="7">
    <source>
        <dbReference type="RuleBase" id="RU363032"/>
    </source>
</evidence>